<proteinExistence type="inferred from homology"/>
<evidence type="ECO:0000256" key="5">
    <source>
        <dbReference type="ARBA" id="ARBA00022692"/>
    </source>
</evidence>
<evidence type="ECO:0000256" key="3">
    <source>
        <dbReference type="ARBA" id="ARBA00022448"/>
    </source>
</evidence>
<evidence type="ECO:0000313" key="13">
    <source>
        <dbReference type="EMBL" id="APF47476.1"/>
    </source>
</evidence>
<dbReference type="NCBIfam" id="TIGR01131">
    <property type="entry name" value="ATP_synt_6_or_A"/>
    <property type="match status" value="1"/>
</dbReference>
<keyword evidence="13" id="KW-0496">Mitochondrion</keyword>
<keyword evidence="8" id="KW-0406">Ion transport</keyword>
<dbReference type="Pfam" id="PF00119">
    <property type="entry name" value="ATP-synt_A"/>
    <property type="match status" value="1"/>
</dbReference>
<keyword evidence="10" id="KW-0066">ATP synthesis</keyword>
<dbReference type="AlphaFoldDB" id="A0A6F8ACL0"/>
<dbReference type="Gene3D" id="1.20.120.220">
    <property type="entry name" value="ATP synthase, F0 complex, subunit A"/>
    <property type="match status" value="1"/>
</dbReference>
<keyword evidence="7 12" id="KW-1133">Transmembrane helix</keyword>
<gene>
    <name evidence="13" type="primary">ATP6</name>
</gene>
<keyword evidence="5 12" id="KW-0812">Transmembrane</keyword>
<organism evidence="13">
    <name type="scientific">Snellenius radicalis</name>
    <dbReference type="NCBI Taxonomy" id="1911506"/>
    <lineage>
        <taxon>Eukaryota</taxon>
        <taxon>Metazoa</taxon>
        <taxon>Ecdysozoa</taxon>
        <taxon>Arthropoda</taxon>
        <taxon>Hexapoda</taxon>
        <taxon>Insecta</taxon>
        <taxon>Pterygota</taxon>
        <taxon>Neoptera</taxon>
        <taxon>Endopterygota</taxon>
        <taxon>Hymenoptera</taxon>
        <taxon>Apocrita</taxon>
        <taxon>Ichneumonoidea</taxon>
        <taxon>Braconidae</taxon>
        <taxon>Microgastrinae</taxon>
        <taxon>Snellenius</taxon>
    </lineage>
</organism>
<evidence type="ECO:0000256" key="12">
    <source>
        <dbReference type="SAM" id="Phobius"/>
    </source>
</evidence>
<keyword evidence="4" id="KW-0138">CF(0)</keyword>
<dbReference type="InterPro" id="IPR000568">
    <property type="entry name" value="ATP_synth_F0_asu"/>
</dbReference>
<feature type="transmembrane region" description="Helical" evidence="12">
    <location>
        <begin position="124"/>
        <end position="144"/>
    </location>
</feature>
<dbReference type="PANTHER" id="PTHR11410">
    <property type="entry name" value="ATP SYNTHASE SUBUNIT A"/>
    <property type="match status" value="1"/>
</dbReference>
<sequence>MMLNLFSIFDSSTKILSLNWMSSLIGLFIMPQIYWIFYSRLLIFFNKMMILLWNEFKLILVYKFNLNNLIYMLVMFMFFLMNNFLGLFPYLFTSSSHLIFSLWISFSLWMSFMLFGWMKNSMFMFIHLVPMGTPFVLMFFMVLIELMSNIIRPMTLCIRLVANMVSGHLLLTLLGNFISNFLSVYFFVLIIQMLLLFLEMVVSIIQSYVFSILLILYLKETN</sequence>
<comment type="subcellular location">
    <subcellularLocation>
        <location evidence="1">Membrane</location>
        <topology evidence="1">Multi-pass membrane protein</topology>
    </subcellularLocation>
    <subcellularLocation>
        <location evidence="11">Mitochondrion inner membrane</location>
        <topology evidence="11">Multi-pass membrane protein</topology>
    </subcellularLocation>
</comment>
<dbReference type="GO" id="GO:0005743">
    <property type="term" value="C:mitochondrial inner membrane"/>
    <property type="evidence" value="ECO:0007669"/>
    <property type="project" value="UniProtKB-SubCell"/>
</dbReference>
<evidence type="ECO:0000256" key="1">
    <source>
        <dbReference type="ARBA" id="ARBA00004141"/>
    </source>
</evidence>
<dbReference type="GO" id="GO:0045259">
    <property type="term" value="C:proton-transporting ATP synthase complex"/>
    <property type="evidence" value="ECO:0007669"/>
    <property type="project" value="UniProtKB-KW"/>
</dbReference>
<dbReference type="SUPFAM" id="SSF81336">
    <property type="entry name" value="F1F0 ATP synthase subunit A"/>
    <property type="match status" value="1"/>
</dbReference>
<keyword evidence="3" id="KW-0813">Transport</keyword>
<evidence type="ECO:0000256" key="6">
    <source>
        <dbReference type="ARBA" id="ARBA00022781"/>
    </source>
</evidence>
<geneLocation type="mitochondrion" evidence="13"/>
<dbReference type="EMBL" id="KT215849">
    <property type="protein sequence ID" value="APF47476.1"/>
    <property type="molecule type" value="Genomic_DNA"/>
</dbReference>
<keyword evidence="6" id="KW-0375">Hydrogen ion transport</keyword>
<dbReference type="InterPro" id="IPR035908">
    <property type="entry name" value="F0_ATP_A_sf"/>
</dbReference>
<protein>
    <recommendedName>
        <fullName evidence="11">ATP synthase subunit a</fullName>
    </recommendedName>
</protein>
<evidence type="ECO:0000256" key="2">
    <source>
        <dbReference type="ARBA" id="ARBA00006810"/>
    </source>
</evidence>
<accession>A0A6F8ACL0</accession>
<feature type="transmembrane region" description="Helical" evidence="12">
    <location>
        <begin position="98"/>
        <end position="118"/>
    </location>
</feature>
<reference evidence="13" key="1">
    <citation type="submission" date="2015-06" db="EMBL/GenBank/DDBJ databases">
        <title>Snellenius radicalis mitochondrion, partial genome.</title>
        <authorList>
            <person name="Song S.N."/>
            <person name="Chen X.X."/>
        </authorList>
    </citation>
    <scope>NUCLEOTIDE SEQUENCE</scope>
</reference>
<dbReference type="PRINTS" id="PR00123">
    <property type="entry name" value="ATPASEA"/>
</dbReference>
<evidence type="ECO:0000256" key="4">
    <source>
        <dbReference type="ARBA" id="ARBA00022547"/>
    </source>
</evidence>
<evidence type="ECO:0000256" key="7">
    <source>
        <dbReference type="ARBA" id="ARBA00022989"/>
    </source>
</evidence>
<comment type="similarity">
    <text evidence="2">Belongs to the ATPase A chain family.</text>
</comment>
<evidence type="ECO:0000256" key="11">
    <source>
        <dbReference type="RuleBase" id="RU004450"/>
    </source>
</evidence>
<feature type="transmembrane region" description="Helical" evidence="12">
    <location>
        <begin position="20"/>
        <end position="37"/>
    </location>
</feature>
<evidence type="ECO:0000256" key="10">
    <source>
        <dbReference type="ARBA" id="ARBA00023310"/>
    </source>
</evidence>
<dbReference type="InterPro" id="IPR045083">
    <property type="entry name" value="ATP_synth_F0_asu_bact/mt"/>
</dbReference>
<dbReference type="GO" id="GO:0046933">
    <property type="term" value="F:proton-transporting ATP synthase activity, rotational mechanism"/>
    <property type="evidence" value="ECO:0007669"/>
    <property type="project" value="TreeGrafter"/>
</dbReference>
<feature type="transmembrane region" description="Helical" evidence="12">
    <location>
        <begin position="184"/>
        <end position="217"/>
    </location>
</feature>
<dbReference type="PANTHER" id="PTHR11410:SF0">
    <property type="entry name" value="ATP SYNTHASE SUBUNIT A"/>
    <property type="match status" value="1"/>
</dbReference>
<dbReference type="CDD" id="cd00310">
    <property type="entry name" value="ATP-synt_Fo_a_6"/>
    <property type="match status" value="1"/>
</dbReference>
<keyword evidence="9 12" id="KW-0472">Membrane</keyword>
<evidence type="ECO:0000256" key="8">
    <source>
        <dbReference type="ARBA" id="ARBA00023065"/>
    </source>
</evidence>
<name>A0A6F8ACL0_9HYME</name>
<evidence type="ECO:0000256" key="9">
    <source>
        <dbReference type="ARBA" id="ARBA00023136"/>
    </source>
</evidence>